<keyword evidence="8" id="KW-1185">Reference proteome</keyword>
<evidence type="ECO:0000313" key="8">
    <source>
        <dbReference type="Proteomes" id="UP000886998"/>
    </source>
</evidence>
<dbReference type="PROSITE" id="PS50950">
    <property type="entry name" value="ZF_THAP"/>
    <property type="match status" value="1"/>
</dbReference>
<evidence type="ECO:0000256" key="3">
    <source>
        <dbReference type="ARBA" id="ARBA00022833"/>
    </source>
</evidence>
<feature type="domain" description="THAP-type" evidence="6">
    <location>
        <begin position="1"/>
        <end position="83"/>
    </location>
</feature>
<evidence type="ECO:0000259" key="6">
    <source>
        <dbReference type="PROSITE" id="PS50950"/>
    </source>
</evidence>
<dbReference type="GO" id="GO:0008270">
    <property type="term" value="F:zinc ion binding"/>
    <property type="evidence" value="ECO:0007669"/>
    <property type="project" value="UniProtKB-KW"/>
</dbReference>
<keyword evidence="4 5" id="KW-0238">DNA-binding</keyword>
<dbReference type="GO" id="GO:0003677">
    <property type="term" value="F:DNA binding"/>
    <property type="evidence" value="ECO:0007669"/>
    <property type="project" value="UniProtKB-UniRule"/>
</dbReference>
<dbReference type="Pfam" id="PF05485">
    <property type="entry name" value="THAP"/>
    <property type="match status" value="1"/>
</dbReference>
<keyword evidence="2 5" id="KW-0863">Zinc-finger</keyword>
<sequence length="103" mass="11663">MAYCAAYGCTNTKRKEEFKSKSFFKFPVKNPGLLKAWVKMIRRENFKPSAHSLITSKRQALNISHLLIVGSQNGALSQLSSFFKKQASSRRILDRCKSSTSVM</sequence>
<dbReference type="Proteomes" id="UP000886998">
    <property type="component" value="Unassembled WGS sequence"/>
</dbReference>
<reference evidence="7" key="1">
    <citation type="submission" date="2020-08" db="EMBL/GenBank/DDBJ databases">
        <title>Multicomponent nature underlies the extraordinary mechanical properties of spider dragline silk.</title>
        <authorList>
            <person name="Kono N."/>
            <person name="Nakamura H."/>
            <person name="Mori M."/>
            <person name="Yoshida Y."/>
            <person name="Ohtoshi R."/>
            <person name="Malay A.D."/>
            <person name="Moran D.A.P."/>
            <person name="Tomita M."/>
            <person name="Numata K."/>
            <person name="Arakawa K."/>
        </authorList>
    </citation>
    <scope>NUCLEOTIDE SEQUENCE</scope>
</reference>
<keyword evidence="1" id="KW-0479">Metal-binding</keyword>
<accession>A0A8X7BX23</accession>
<dbReference type="PANTHER" id="PTHR46927:SF2">
    <property type="entry name" value="THAP DOMAIN-CONTAINING PROTEIN 8"/>
    <property type="match status" value="1"/>
</dbReference>
<keyword evidence="3" id="KW-0862">Zinc</keyword>
<dbReference type="InterPro" id="IPR006612">
    <property type="entry name" value="THAP_Znf"/>
</dbReference>
<evidence type="ECO:0000256" key="1">
    <source>
        <dbReference type="ARBA" id="ARBA00022723"/>
    </source>
</evidence>
<organism evidence="7 8">
    <name type="scientific">Trichonephila inaurata madagascariensis</name>
    <dbReference type="NCBI Taxonomy" id="2747483"/>
    <lineage>
        <taxon>Eukaryota</taxon>
        <taxon>Metazoa</taxon>
        <taxon>Ecdysozoa</taxon>
        <taxon>Arthropoda</taxon>
        <taxon>Chelicerata</taxon>
        <taxon>Arachnida</taxon>
        <taxon>Araneae</taxon>
        <taxon>Araneomorphae</taxon>
        <taxon>Entelegynae</taxon>
        <taxon>Araneoidea</taxon>
        <taxon>Nephilidae</taxon>
        <taxon>Trichonephila</taxon>
        <taxon>Trichonephila inaurata</taxon>
    </lineage>
</organism>
<dbReference type="SUPFAM" id="SSF57716">
    <property type="entry name" value="Glucocorticoid receptor-like (DNA-binding domain)"/>
    <property type="match status" value="1"/>
</dbReference>
<dbReference type="EMBL" id="BMAV01005279">
    <property type="protein sequence ID" value="GFY46233.1"/>
    <property type="molecule type" value="Genomic_DNA"/>
</dbReference>
<name>A0A8X7BX23_9ARAC</name>
<evidence type="ECO:0000256" key="5">
    <source>
        <dbReference type="PROSITE-ProRule" id="PRU00309"/>
    </source>
</evidence>
<evidence type="ECO:0000313" key="7">
    <source>
        <dbReference type="EMBL" id="GFY46233.1"/>
    </source>
</evidence>
<protein>
    <recommendedName>
        <fullName evidence="6">THAP-type domain-containing protein</fullName>
    </recommendedName>
</protein>
<gene>
    <name evidence="7" type="ORF">TNIN_216961</name>
</gene>
<proteinExistence type="predicted"/>
<dbReference type="AlphaFoldDB" id="A0A8X7BX23"/>
<comment type="caution">
    <text evidence="7">The sequence shown here is derived from an EMBL/GenBank/DDBJ whole genome shotgun (WGS) entry which is preliminary data.</text>
</comment>
<evidence type="ECO:0000256" key="4">
    <source>
        <dbReference type="ARBA" id="ARBA00023125"/>
    </source>
</evidence>
<dbReference type="PANTHER" id="PTHR46927">
    <property type="entry name" value="AGAP005574-PA"/>
    <property type="match status" value="1"/>
</dbReference>
<dbReference type="OrthoDB" id="5988927at2759"/>
<dbReference type="InterPro" id="IPR052224">
    <property type="entry name" value="THAP_domain_protein"/>
</dbReference>
<evidence type="ECO:0000256" key="2">
    <source>
        <dbReference type="ARBA" id="ARBA00022771"/>
    </source>
</evidence>